<dbReference type="Pfam" id="PF00072">
    <property type="entry name" value="Response_reg"/>
    <property type="match status" value="1"/>
</dbReference>
<dbReference type="RefSeq" id="WP_236986410.1">
    <property type="nucleotide sequence ID" value="NZ_AP023086.1"/>
</dbReference>
<dbReference type="Proteomes" id="UP001320119">
    <property type="component" value="Chromosome"/>
</dbReference>
<dbReference type="AlphaFoldDB" id="A0AAN1WG34"/>
<accession>A0AAN1WG34</accession>
<gene>
    <name evidence="5" type="ORF">MARGE09_P1128</name>
</gene>
<dbReference type="InterPro" id="IPR001789">
    <property type="entry name" value="Sig_transdc_resp-reg_receiver"/>
</dbReference>
<feature type="coiled-coil region" evidence="3">
    <location>
        <begin position="130"/>
        <end position="168"/>
    </location>
</feature>
<dbReference type="Gene3D" id="1.20.5.390">
    <property type="entry name" value="L1 transposable element, trimerization domain"/>
    <property type="match status" value="1"/>
</dbReference>
<dbReference type="SMART" id="SM00331">
    <property type="entry name" value="PP2C_SIG"/>
    <property type="match status" value="1"/>
</dbReference>
<proteinExistence type="predicted"/>
<dbReference type="SMART" id="SM00448">
    <property type="entry name" value="REC"/>
    <property type="match status" value="1"/>
</dbReference>
<evidence type="ECO:0000313" key="5">
    <source>
        <dbReference type="EMBL" id="BCD96928.1"/>
    </source>
</evidence>
<evidence type="ECO:0000313" key="6">
    <source>
        <dbReference type="Proteomes" id="UP001320119"/>
    </source>
</evidence>
<evidence type="ECO:0000256" key="2">
    <source>
        <dbReference type="PROSITE-ProRule" id="PRU00169"/>
    </source>
</evidence>
<sequence length="405" mass="45247">MNHVLSAKAAGKTVVLVDDDVATREYLATHLRDCELTVKEFSSALPAKDYLQANSAHVVITDLRLPQFNGLDLLRTINALKTPVPVILMSGIGNVSDVAQALRLGAADYLIKPILDVDVVVHSVNRALQVLALQQENDAYKERLERVNQELKEHVQLLERDQQAAKQVQSNLLPITPLTFSGIELSHRIVPSLYLSGDFVDYGYLHRRYVAFYLTDVSGHGASSAFVTVWLKQLVRRLFRERQMFNTEEGFNTAPAELLDVVNRELMQSRFFSHLTCVVGVIDTQTLEMCYVLAGHLPLPIIISPDGKARYLEGKGKPVGLFEDASWTVNKVQLEEGFQLVMFSDGILETLPQEDLIDREKVLLDAMQGATSKLTLNEIATRLQLDCNQEAPDDIAMVLIKQLLV</sequence>
<dbReference type="Gene3D" id="3.40.50.2300">
    <property type="match status" value="1"/>
</dbReference>
<dbReference type="InterPro" id="IPR001932">
    <property type="entry name" value="PPM-type_phosphatase-like_dom"/>
</dbReference>
<feature type="domain" description="Response regulatory" evidence="4">
    <location>
        <begin position="13"/>
        <end position="127"/>
    </location>
</feature>
<evidence type="ECO:0000256" key="3">
    <source>
        <dbReference type="SAM" id="Coils"/>
    </source>
</evidence>
<dbReference type="GO" id="GO:0000160">
    <property type="term" value="P:phosphorelay signal transduction system"/>
    <property type="evidence" value="ECO:0007669"/>
    <property type="project" value="InterPro"/>
</dbReference>
<dbReference type="SUPFAM" id="SSF52172">
    <property type="entry name" value="CheY-like"/>
    <property type="match status" value="1"/>
</dbReference>
<dbReference type="Pfam" id="PF07228">
    <property type="entry name" value="SpoIIE"/>
    <property type="match status" value="1"/>
</dbReference>
<keyword evidence="2" id="KW-0597">Phosphoprotein</keyword>
<dbReference type="Gene3D" id="3.60.40.10">
    <property type="entry name" value="PPM-type phosphatase domain"/>
    <property type="match status" value="1"/>
</dbReference>
<dbReference type="InterPro" id="IPR052016">
    <property type="entry name" value="Bact_Sigma-Reg"/>
</dbReference>
<reference evidence="5 6" key="1">
    <citation type="journal article" date="2022" name="IScience">
        <title>An ultrasensitive nanofiber-based assay for enzymatic hydrolysis and deep-sea microbial degradation of cellulose.</title>
        <authorList>
            <person name="Tsudome M."/>
            <person name="Tachioka M."/>
            <person name="Miyazaki M."/>
            <person name="Uchimura K."/>
            <person name="Tsuda M."/>
            <person name="Takaki Y."/>
            <person name="Deguchi S."/>
        </authorList>
    </citation>
    <scope>NUCLEOTIDE SEQUENCE [LARGE SCALE GENOMIC DNA]</scope>
    <source>
        <strain evidence="5 6">GE09</strain>
    </source>
</reference>
<dbReference type="KEGG" id="marq:MARGE09_P1128"/>
<dbReference type="PANTHER" id="PTHR43156">
    <property type="entry name" value="STAGE II SPORULATION PROTEIN E-RELATED"/>
    <property type="match status" value="1"/>
</dbReference>
<dbReference type="InterPro" id="IPR011006">
    <property type="entry name" value="CheY-like_superfamily"/>
</dbReference>
<organism evidence="5 6">
    <name type="scientific">Marinagarivorans cellulosilyticus</name>
    <dbReference type="NCBI Taxonomy" id="2721545"/>
    <lineage>
        <taxon>Bacteria</taxon>
        <taxon>Pseudomonadati</taxon>
        <taxon>Pseudomonadota</taxon>
        <taxon>Gammaproteobacteria</taxon>
        <taxon>Cellvibrionales</taxon>
        <taxon>Cellvibrionaceae</taxon>
        <taxon>Marinagarivorans</taxon>
    </lineage>
</organism>
<dbReference type="GO" id="GO:0016791">
    <property type="term" value="F:phosphatase activity"/>
    <property type="evidence" value="ECO:0007669"/>
    <property type="project" value="TreeGrafter"/>
</dbReference>
<keyword evidence="3" id="KW-0175">Coiled coil</keyword>
<dbReference type="PROSITE" id="PS50110">
    <property type="entry name" value="RESPONSE_REGULATORY"/>
    <property type="match status" value="1"/>
</dbReference>
<evidence type="ECO:0000256" key="1">
    <source>
        <dbReference type="ARBA" id="ARBA00022801"/>
    </source>
</evidence>
<dbReference type="EMBL" id="AP023086">
    <property type="protein sequence ID" value="BCD96928.1"/>
    <property type="molecule type" value="Genomic_DNA"/>
</dbReference>
<dbReference type="PANTHER" id="PTHR43156:SF2">
    <property type="entry name" value="STAGE II SPORULATION PROTEIN E"/>
    <property type="match status" value="1"/>
</dbReference>
<keyword evidence="1" id="KW-0378">Hydrolase</keyword>
<dbReference type="SUPFAM" id="SSF81606">
    <property type="entry name" value="PP2C-like"/>
    <property type="match status" value="1"/>
</dbReference>
<keyword evidence="6" id="KW-1185">Reference proteome</keyword>
<dbReference type="InterPro" id="IPR036457">
    <property type="entry name" value="PPM-type-like_dom_sf"/>
</dbReference>
<evidence type="ECO:0000259" key="4">
    <source>
        <dbReference type="PROSITE" id="PS50110"/>
    </source>
</evidence>
<feature type="modified residue" description="4-aspartylphosphate" evidence="2">
    <location>
        <position position="62"/>
    </location>
</feature>
<protein>
    <recommendedName>
        <fullName evidence="4">Response regulatory domain-containing protein</fullName>
    </recommendedName>
</protein>
<name>A0AAN1WG34_9GAMM</name>